<gene>
    <name evidence="1" type="primary">VPS36_2</name>
    <name evidence="1" type="ORF">DSO57_1012606</name>
</gene>
<keyword evidence="1" id="KW-0378">Hydrolase</keyword>
<dbReference type="EC" id="3.5.1.4" evidence="1"/>
<protein>
    <submittedName>
        <fullName evidence="1">Vacuolar protein-sorting-associated protein 36</fullName>
        <ecNumber evidence="1">3.5.1.4</ecNumber>
    </submittedName>
</protein>
<keyword evidence="2" id="KW-1185">Reference proteome</keyword>
<proteinExistence type="predicted"/>
<name>A0ACC2RKR2_9FUNG</name>
<organism evidence="1 2">
    <name type="scientific">Entomophthora muscae</name>
    <dbReference type="NCBI Taxonomy" id="34485"/>
    <lineage>
        <taxon>Eukaryota</taxon>
        <taxon>Fungi</taxon>
        <taxon>Fungi incertae sedis</taxon>
        <taxon>Zoopagomycota</taxon>
        <taxon>Entomophthoromycotina</taxon>
        <taxon>Entomophthoromycetes</taxon>
        <taxon>Entomophthorales</taxon>
        <taxon>Entomophthoraceae</taxon>
        <taxon>Entomophthora</taxon>
    </lineage>
</organism>
<sequence>MLSKKSFETKAWKVIDKHLPKIETMSSTSTRGGIQGLVDKAEKSVSQTNQQLGEAFQDIQTLMDRAAPMVQLASSIAAKVQKINSSSVGEDPDNALIRNYLVQLGIDSPVTKDVAGSLFHQELAKEIGKIIVPLLSQPPYLGAIDLVDVYCIFNRARGVGNLVSPEDILKSCDCFDKLCIPLLLKKFPSGVNVLQAKGFAEDMVISRIMSELKEQSDGLDVTGLSNRLGNGISLEMLNGYLQSAEEKGLICRDSAPPLGILFYFPVTPFFP</sequence>
<comment type="caution">
    <text evidence="1">The sequence shown here is derived from an EMBL/GenBank/DDBJ whole genome shotgun (WGS) entry which is preliminary data.</text>
</comment>
<reference evidence="1" key="1">
    <citation type="submission" date="2022-04" db="EMBL/GenBank/DDBJ databases">
        <title>Genome of the entomopathogenic fungus Entomophthora muscae.</title>
        <authorList>
            <person name="Elya C."/>
            <person name="Lovett B.R."/>
            <person name="Lee E."/>
            <person name="Macias A.M."/>
            <person name="Hajek A.E."/>
            <person name="De Bivort B.L."/>
            <person name="Kasson M.T."/>
            <person name="De Fine Licht H.H."/>
            <person name="Stajich J.E."/>
        </authorList>
    </citation>
    <scope>NUCLEOTIDE SEQUENCE</scope>
    <source>
        <strain evidence="1">Berkeley</strain>
    </source>
</reference>
<dbReference type="EMBL" id="QTSX02007145">
    <property type="protein sequence ID" value="KAJ9050636.1"/>
    <property type="molecule type" value="Genomic_DNA"/>
</dbReference>
<evidence type="ECO:0000313" key="1">
    <source>
        <dbReference type="EMBL" id="KAJ9050636.1"/>
    </source>
</evidence>
<evidence type="ECO:0000313" key="2">
    <source>
        <dbReference type="Proteomes" id="UP001165960"/>
    </source>
</evidence>
<dbReference type="Proteomes" id="UP001165960">
    <property type="component" value="Unassembled WGS sequence"/>
</dbReference>
<accession>A0ACC2RKR2</accession>